<organism evidence="1 2">
    <name type="scientific">Olea europaea subsp. europaea</name>
    <dbReference type="NCBI Taxonomy" id="158383"/>
    <lineage>
        <taxon>Eukaryota</taxon>
        <taxon>Viridiplantae</taxon>
        <taxon>Streptophyta</taxon>
        <taxon>Embryophyta</taxon>
        <taxon>Tracheophyta</taxon>
        <taxon>Spermatophyta</taxon>
        <taxon>Magnoliopsida</taxon>
        <taxon>eudicotyledons</taxon>
        <taxon>Gunneridae</taxon>
        <taxon>Pentapetalae</taxon>
        <taxon>asterids</taxon>
        <taxon>lamiids</taxon>
        <taxon>Lamiales</taxon>
        <taxon>Oleaceae</taxon>
        <taxon>Oleeae</taxon>
        <taxon>Olea</taxon>
    </lineage>
</organism>
<gene>
    <name evidence="1" type="ORF">OLEA9_A096230</name>
</gene>
<accession>A0A8S0UWP7</accession>
<name>A0A8S0UWP7_OLEEU</name>
<evidence type="ECO:0000313" key="2">
    <source>
        <dbReference type="Proteomes" id="UP000594638"/>
    </source>
</evidence>
<dbReference type="InterPro" id="IPR025886">
    <property type="entry name" value="PP2-like"/>
</dbReference>
<dbReference type="AlphaFoldDB" id="A0A8S0UWP7"/>
<keyword evidence="2" id="KW-1185">Reference proteome</keyword>
<evidence type="ECO:0000313" key="1">
    <source>
        <dbReference type="EMBL" id="CAA3022550.1"/>
    </source>
</evidence>
<dbReference type="Pfam" id="PF14299">
    <property type="entry name" value="PP2"/>
    <property type="match status" value="1"/>
</dbReference>
<dbReference type="EMBL" id="CACTIH010009072">
    <property type="protein sequence ID" value="CAA3022550.1"/>
    <property type="molecule type" value="Genomic_DNA"/>
</dbReference>
<dbReference type="OrthoDB" id="1918565at2759"/>
<dbReference type="PANTHER" id="PTHR32278:SF111">
    <property type="entry name" value="F-BOX PROTEIN PP2-B12-RELATED"/>
    <property type="match status" value="1"/>
</dbReference>
<proteinExistence type="predicted"/>
<protein>
    <submittedName>
        <fullName evidence="1">Uncharacterized protein</fullName>
    </submittedName>
</protein>
<sequence length="288" mass="33092">MLAGCHRSILHSVRLLNLMSSGRSFCRLIVVTLFPDQLMVLTRFSLKFIPRKSFYFHLCHNPILIDGSTKSFSLEKGTGKKCFMLASRDLIIWGCPPRWQWISFPNSRFPEVGVRLVGYLFAICGKINTSMLSSGTKYAAYLLFTLRSGINGYGHHLARALIVISGQNADEQTNYLQIGQEADGTTVYCPDEEQRQRCQTVPRPKTFLHLISHVFRRLDIIEPSELHRYPKFRDDGWMEVEMGEFFVEGKQDQDVKIISVPWNPGLWCNCWHGGHLIIQGIDIRPRAW</sequence>
<comment type="caution">
    <text evidence="1">The sequence shown here is derived from an EMBL/GenBank/DDBJ whole genome shotgun (WGS) entry which is preliminary data.</text>
</comment>
<dbReference type="Gramene" id="OE9A096230T1">
    <property type="protein sequence ID" value="OE9A096230C1"/>
    <property type="gene ID" value="OE9A096230"/>
</dbReference>
<dbReference type="PANTHER" id="PTHR32278">
    <property type="entry name" value="F-BOX DOMAIN-CONTAINING PROTEIN"/>
    <property type="match status" value="1"/>
</dbReference>
<reference evidence="1 2" key="1">
    <citation type="submission" date="2019-12" db="EMBL/GenBank/DDBJ databases">
        <authorList>
            <person name="Alioto T."/>
            <person name="Alioto T."/>
            <person name="Gomez Garrido J."/>
        </authorList>
    </citation>
    <scope>NUCLEOTIDE SEQUENCE [LARGE SCALE GENOMIC DNA]</scope>
</reference>
<dbReference type="Proteomes" id="UP000594638">
    <property type="component" value="Unassembled WGS sequence"/>
</dbReference>